<feature type="region of interest" description="Disordered" evidence="1">
    <location>
        <begin position="1"/>
        <end position="53"/>
    </location>
</feature>
<dbReference type="AlphaFoldDB" id="A0A813E4Z5"/>
<dbReference type="EMBL" id="CAJNNV010006025">
    <property type="protein sequence ID" value="CAE8592985.1"/>
    <property type="molecule type" value="Genomic_DNA"/>
</dbReference>
<protein>
    <submittedName>
        <fullName evidence="2">Uncharacterized protein</fullName>
    </submittedName>
</protein>
<dbReference type="Gene3D" id="3.40.50.1240">
    <property type="entry name" value="Phosphoglycerate mutase-like"/>
    <property type="match status" value="1"/>
</dbReference>
<name>A0A813E4Z5_POLGL</name>
<dbReference type="InterPro" id="IPR013078">
    <property type="entry name" value="His_Pase_superF_clade-1"/>
</dbReference>
<dbReference type="Pfam" id="PF00300">
    <property type="entry name" value="His_Phos_1"/>
    <property type="match status" value="1"/>
</dbReference>
<dbReference type="PANTHER" id="PTHR16469:SF27">
    <property type="entry name" value="UBIQUITIN-ASSOCIATED AND SH3 DOMAIN-CONTAINING BA-RELATED"/>
    <property type="match status" value="1"/>
</dbReference>
<accession>A0A813E4Z5</accession>
<evidence type="ECO:0000313" key="2">
    <source>
        <dbReference type="EMBL" id="CAE8592985.1"/>
    </source>
</evidence>
<organism evidence="2 3">
    <name type="scientific">Polarella glacialis</name>
    <name type="common">Dinoflagellate</name>
    <dbReference type="NCBI Taxonomy" id="89957"/>
    <lineage>
        <taxon>Eukaryota</taxon>
        <taxon>Sar</taxon>
        <taxon>Alveolata</taxon>
        <taxon>Dinophyceae</taxon>
        <taxon>Suessiales</taxon>
        <taxon>Suessiaceae</taxon>
        <taxon>Polarella</taxon>
    </lineage>
</organism>
<feature type="compositionally biased region" description="Polar residues" evidence="1">
    <location>
        <begin position="529"/>
        <end position="542"/>
    </location>
</feature>
<proteinExistence type="predicted"/>
<dbReference type="CDD" id="cd07067">
    <property type="entry name" value="HP_PGM_like"/>
    <property type="match status" value="1"/>
</dbReference>
<dbReference type="Proteomes" id="UP000654075">
    <property type="component" value="Unassembled WGS sequence"/>
</dbReference>
<dbReference type="SUPFAM" id="SSF53254">
    <property type="entry name" value="Phosphoglycerate mutase-like"/>
    <property type="match status" value="1"/>
</dbReference>
<dbReference type="OrthoDB" id="414418at2759"/>
<evidence type="ECO:0000313" key="3">
    <source>
        <dbReference type="Proteomes" id="UP000654075"/>
    </source>
</evidence>
<dbReference type="InterPro" id="IPR029033">
    <property type="entry name" value="His_PPase_superfam"/>
</dbReference>
<dbReference type="InterPro" id="IPR051710">
    <property type="entry name" value="Phosphatase_SH3-domain"/>
</dbReference>
<keyword evidence="3" id="KW-1185">Reference proteome</keyword>
<sequence length="553" mass="59690">MGIAASVSGAVSPRGSLSPPTALSLDLPHPQAPNKAVGALPSANKPSKGTDWSSRELPVQIFGVIRHTARADEMGATWKGASWFQSEDFKRYPYDPPLSDEGLKEAGQVAERVSNFLGALPDSAKIHVVVSSPYLRCIQTAAAVCRRLGSSSVRLIVDLGLGEVYGPEIFGDLEPEWSTTSRVASSWEGKGREWSEHFPQEVSSIECINTPMGKWPQWPENLGSSRKRYAERLLAYLNRGTKARRNFLLVSHAECVGSCLAMMPSEQGGRTIESVGYGGMLLASRQAKATTPPEVEVQSPASCAALPRRSPACHLPSRSRACWGSENNDATEAAGAGVFREKDAFAAQPSMLPWQMETWNVQLGHVWREGVDHVLAMAMSALSQHGKCGGHASSVPKVQRLLLGSPTPSEAYDWETPMVNNNNSNNNNRISPSEDFAFWKPPQKSTSPLSASTPFSSELVRRGQPLLRRGCSLLSEISYETCVFGVTSSELGELRAESQGCCRPALSVAAAGRPAAAAQQRLAVPPRSPTQLKGCNSQSTLMQRRRNGAIQTP</sequence>
<comment type="caution">
    <text evidence="2">The sequence shown here is derived from an EMBL/GenBank/DDBJ whole genome shotgun (WGS) entry which is preliminary data.</text>
</comment>
<gene>
    <name evidence="2" type="ORF">PGLA1383_LOCUS11599</name>
</gene>
<reference evidence="2" key="1">
    <citation type="submission" date="2021-02" db="EMBL/GenBank/DDBJ databases">
        <authorList>
            <person name="Dougan E. K."/>
            <person name="Rhodes N."/>
            <person name="Thang M."/>
            <person name="Chan C."/>
        </authorList>
    </citation>
    <scope>NUCLEOTIDE SEQUENCE</scope>
</reference>
<dbReference type="PANTHER" id="PTHR16469">
    <property type="entry name" value="UBIQUITIN-ASSOCIATED AND SH3 DOMAIN-CONTAINING BA-RELATED"/>
    <property type="match status" value="1"/>
</dbReference>
<feature type="region of interest" description="Disordered" evidence="1">
    <location>
        <begin position="519"/>
        <end position="553"/>
    </location>
</feature>
<evidence type="ECO:0000256" key="1">
    <source>
        <dbReference type="SAM" id="MobiDB-lite"/>
    </source>
</evidence>